<evidence type="ECO:0008006" key="3">
    <source>
        <dbReference type="Google" id="ProtNLM"/>
    </source>
</evidence>
<dbReference type="AlphaFoldDB" id="A0A515D0T7"/>
<organism evidence="1 2">
    <name type="scientific">Serratia liquefaciens</name>
    <dbReference type="NCBI Taxonomy" id="614"/>
    <lineage>
        <taxon>Bacteria</taxon>
        <taxon>Pseudomonadati</taxon>
        <taxon>Pseudomonadota</taxon>
        <taxon>Gammaproteobacteria</taxon>
        <taxon>Enterobacterales</taxon>
        <taxon>Yersiniaceae</taxon>
        <taxon>Serratia</taxon>
    </lineage>
</organism>
<dbReference type="RefSeq" id="WP_142815961.1">
    <property type="nucleotide sequence ID" value="NZ_CP033893.1"/>
</dbReference>
<name>A0A515D0T7_SERLI</name>
<reference evidence="1 2" key="1">
    <citation type="submission" date="2018-11" db="EMBL/GenBank/DDBJ databases">
        <title>The first complete genome of Serratia liquefaciens isolated from metalophyte plant revel distinctness adaptive mechanisms in an extreme habitat.</title>
        <authorList>
            <person name="Caneschi W.L."/>
            <person name="Sanchez A.B."/>
            <person name="Felestrino E.B."/>
            <person name="Assis R.A.B."/>
            <person name="Lemes C.G.C."/>
            <person name="Cordeiro I.F."/>
            <person name="Fonseca N.P."/>
            <person name="Villa M."/>
            <person name="Vieira I.T."/>
            <person name="Moraes L.A."/>
            <person name="Kamino L.H.Y."/>
            <person name="do Carmo F."/>
            <person name="Garcia C.M."/>
            <person name="Almeida N.F."/>
            <person name="Silva R.S."/>
            <person name="Ferro J.A."/>
            <person name="Ferro M.I.T."/>
            <person name="Varani A.M."/>
            <person name="Ferreira R.M."/>
            <person name="dos Santos V.L."/>
            <person name="Silva U.C."/>
            <person name="Setubal J.C."/>
            <person name="Moreira L.M."/>
        </authorList>
    </citation>
    <scope>NUCLEOTIDE SEQUENCE [LARGE SCALE GENOMIC DNA]</scope>
    <source>
        <strain evidence="1 2">FG3</strain>
    </source>
</reference>
<protein>
    <recommendedName>
        <fullName evidence="3">HK97 gp10 family phage protein</fullName>
    </recommendedName>
</protein>
<evidence type="ECO:0000313" key="1">
    <source>
        <dbReference type="EMBL" id="QDL33980.1"/>
    </source>
</evidence>
<gene>
    <name evidence="1" type="ORF">EGO53_20230</name>
</gene>
<dbReference type="Proteomes" id="UP000317572">
    <property type="component" value="Chromosome"/>
</dbReference>
<dbReference type="NCBIfam" id="TIGR01725">
    <property type="entry name" value="phge_HK97_gp10"/>
    <property type="match status" value="1"/>
</dbReference>
<dbReference type="EMBL" id="CP033893">
    <property type="protein sequence ID" value="QDL33980.1"/>
    <property type="molecule type" value="Genomic_DNA"/>
</dbReference>
<proteinExistence type="predicted"/>
<accession>A0A515D0T7</accession>
<sequence>MIGVKLDFSGLLDLSKELEVLSKAESGNVLRQATRASAAVFRDEARRLAPKRTGKLARNIVVVSQRGRQGEAVAGVHVRSKGKASNRNNAFYWRFVELGTSDMVAIPFIRPAYDGKQEVAVQAAFDKANAAIDKVLSK</sequence>
<dbReference type="Pfam" id="PF04883">
    <property type="entry name" value="HK97-gp10_like"/>
    <property type="match status" value="1"/>
</dbReference>
<dbReference type="InterPro" id="IPR010064">
    <property type="entry name" value="HK97-gp10_tail"/>
</dbReference>
<evidence type="ECO:0000313" key="2">
    <source>
        <dbReference type="Proteomes" id="UP000317572"/>
    </source>
</evidence>